<reference evidence="1" key="2">
    <citation type="submission" date="2023-01" db="EMBL/GenBank/DDBJ databases">
        <authorList>
            <person name="Petersen C."/>
        </authorList>
    </citation>
    <scope>NUCLEOTIDE SEQUENCE</scope>
    <source>
        <strain evidence="1">IBT 17514</strain>
    </source>
</reference>
<sequence>MSSPSSVSSYDEGIIVAQITTIYSLLHKLSYFNRPRDKKFPLNEIAFPPAGGHVINEELCSELHIAPEVVSLMKKIPYPVDGYNKPLLWQSRAFEYLHDQEIKDGRDPENADTGDDDALRMDFLKPWEVALTCWMHVDDGISVILNTKSSIDTPYYIIQIIDDSMENDFREESTAHHAPTYLQGVIDGIHNLESIYRPSGSDMGYLVPPGSMEQIEIKRILIETMVGVRRDFGRRIGDERERRSVIGYVMRR</sequence>
<comment type="caution">
    <text evidence="1">The sequence shown here is derived from an EMBL/GenBank/DDBJ whole genome shotgun (WGS) entry which is preliminary data.</text>
</comment>
<organism evidence="1 2">
    <name type="scientific">Penicillium malachiteum</name>
    <dbReference type="NCBI Taxonomy" id="1324776"/>
    <lineage>
        <taxon>Eukaryota</taxon>
        <taxon>Fungi</taxon>
        <taxon>Dikarya</taxon>
        <taxon>Ascomycota</taxon>
        <taxon>Pezizomycotina</taxon>
        <taxon>Eurotiomycetes</taxon>
        <taxon>Eurotiomycetidae</taxon>
        <taxon>Eurotiales</taxon>
        <taxon>Aspergillaceae</taxon>
        <taxon>Penicillium</taxon>
    </lineage>
</organism>
<name>A0AAD6MW93_9EURO</name>
<dbReference type="Proteomes" id="UP001215712">
    <property type="component" value="Unassembled WGS sequence"/>
</dbReference>
<evidence type="ECO:0000313" key="1">
    <source>
        <dbReference type="EMBL" id="KAJ5727303.1"/>
    </source>
</evidence>
<gene>
    <name evidence="1" type="ORF">N7493_005123</name>
</gene>
<dbReference type="AlphaFoldDB" id="A0AAD6MW93"/>
<keyword evidence="2" id="KW-1185">Reference proteome</keyword>
<accession>A0AAD6MW93</accession>
<proteinExistence type="predicted"/>
<dbReference type="EMBL" id="JAQJAN010000006">
    <property type="protein sequence ID" value="KAJ5727303.1"/>
    <property type="molecule type" value="Genomic_DNA"/>
</dbReference>
<protein>
    <submittedName>
        <fullName evidence="1">Uncharacterized protein</fullName>
    </submittedName>
</protein>
<reference evidence="1" key="1">
    <citation type="journal article" date="2023" name="IMA Fungus">
        <title>Comparative genomic study of the Penicillium genus elucidates a diverse pangenome and 15 lateral gene transfer events.</title>
        <authorList>
            <person name="Petersen C."/>
            <person name="Sorensen T."/>
            <person name="Nielsen M.R."/>
            <person name="Sondergaard T.E."/>
            <person name="Sorensen J.L."/>
            <person name="Fitzpatrick D.A."/>
            <person name="Frisvad J.C."/>
            <person name="Nielsen K.L."/>
        </authorList>
    </citation>
    <scope>NUCLEOTIDE SEQUENCE</scope>
    <source>
        <strain evidence="1">IBT 17514</strain>
    </source>
</reference>
<evidence type="ECO:0000313" key="2">
    <source>
        <dbReference type="Proteomes" id="UP001215712"/>
    </source>
</evidence>